<keyword evidence="18 25" id="KW-0472">Membrane</keyword>
<dbReference type="Proteomes" id="UP000499080">
    <property type="component" value="Unassembled WGS sequence"/>
</dbReference>
<evidence type="ECO:0000256" key="13">
    <source>
        <dbReference type="ARBA" id="ARBA00022786"/>
    </source>
</evidence>
<evidence type="ECO:0000313" key="28">
    <source>
        <dbReference type="EMBL" id="GBM25503.1"/>
    </source>
</evidence>
<gene>
    <name evidence="28" type="primary">Rnf144b</name>
    <name evidence="28" type="ORF">AVEN_62256_1</name>
</gene>
<evidence type="ECO:0000256" key="4">
    <source>
        <dbReference type="ARBA" id="ARBA00004906"/>
    </source>
</evidence>
<evidence type="ECO:0000256" key="21">
    <source>
        <dbReference type="ARBA" id="ARBA00061765"/>
    </source>
</evidence>
<evidence type="ECO:0000256" key="16">
    <source>
        <dbReference type="ARBA" id="ARBA00022989"/>
    </source>
</evidence>
<dbReference type="FunFam" id="3.30.40.10:FF:000051">
    <property type="entry name" value="RBR-type E3 ubiquitin transferase"/>
    <property type="match status" value="1"/>
</dbReference>
<dbReference type="FunFam" id="1.20.120.1750:FF:000010">
    <property type="entry name" value="RBR-type E3 ubiquitin transferase"/>
    <property type="match status" value="1"/>
</dbReference>
<organism evidence="28 29">
    <name type="scientific">Araneus ventricosus</name>
    <name type="common">Orbweaver spider</name>
    <name type="synonym">Epeira ventricosa</name>
    <dbReference type="NCBI Taxonomy" id="182803"/>
    <lineage>
        <taxon>Eukaryota</taxon>
        <taxon>Metazoa</taxon>
        <taxon>Ecdysozoa</taxon>
        <taxon>Arthropoda</taxon>
        <taxon>Chelicerata</taxon>
        <taxon>Arachnida</taxon>
        <taxon>Araneae</taxon>
        <taxon>Araneomorphae</taxon>
        <taxon>Entelegynae</taxon>
        <taxon>Araneoidea</taxon>
        <taxon>Araneidae</taxon>
        <taxon>Araneus</taxon>
    </lineage>
</organism>
<comment type="pathway">
    <text evidence="4">Protein modification; protein ubiquitination.</text>
</comment>
<evidence type="ECO:0000256" key="14">
    <source>
        <dbReference type="ARBA" id="ARBA00022833"/>
    </source>
</evidence>
<comment type="subcellular location">
    <subcellularLocation>
        <location evidence="3">Cytoplasm</location>
    </subcellularLocation>
    <subcellularLocation>
        <location evidence="2">Mitochondrion membrane</location>
        <topology evidence="2">Single-pass membrane protein</topology>
    </subcellularLocation>
</comment>
<keyword evidence="11" id="KW-0677">Repeat</keyword>
<evidence type="ECO:0000256" key="17">
    <source>
        <dbReference type="ARBA" id="ARBA00023128"/>
    </source>
</evidence>
<dbReference type="Gene3D" id="3.30.40.10">
    <property type="entry name" value="Zinc/RING finger domain, C3HC4 (zinc finger)"/>
    <property type="match status" value="1"/>
</dbReference>
<dbReference type="InterPro" id="IPR013083">
    <property type="entry name" value="Znf_RING/FYVE/PHD"/>
</dbReference>
<dbReference type="PANTHER" id="PTHR11685">
    <property type="entry name" value="RBR FAMILY RING FINGER AND IBR DOMAIN-CONTAINING"/>
    <property type="match status" value="1"/>
</dbReference>
<dbReference type="GO" id="GO:0008270">
    <property type="term" value="F:zinc ion binding"/>
    <property type="evidence" value="ECO:0007669"/>
    <property type="project" value="UniProtKB-KW"/>
</dbReference>
<reference evidence="28 29" key="1">
    <citation type="journal article" date="2019" name="Sci. Rep.">
        <title>Orb-weaving spider Araneus ventricosus genome elucidates the spidroin gene catalogue.</title>
        <authorList>
            <person name="Kono N."/>
            <person name="Nakamura H."/>
            <person name="Ohtoshi R."/>
            <person name="Moran D.A.P."/>
            <person name="Shinohara A."/>
            <person name="Yoshida Y."/>
            <person name="Fujiwara M."/>
            <person name="Mori M."/>
            <person name="Tomita M."/>
            <person name="Arakawa K."/>
        </authorList>
    </citation>
    <scope>NUCLEOTIDE SEQUENCE [LARGE SCALE GENOMIC DNA]</scope>
</reference>
<evidence type="ECO:0000256" key="2">
    <source>
        <dbReference type="ARBA" id="ARBA00004304"/>
    </source>
</evidence>
<protein>
    <recommendedName>
        <fullName evidence="22">E3 ubiquitin-protein ligase RNF144B</fullName>
        <ecNumber evidence="5">2.3.2.31</ecNumber>
    </recommendedName>
    <alternativeName>
        <fullName evidence="23">RING finger protein 144B</fullName>
    </alternativeName>
</protein>
<evidence type="ECO:0000256" key="24">
    <source>
        <dbReference type="PROSITE-ProRule" id="PRU00175"/>
    </source>
</evidence>
<keyword evidence="16 25" id="KW-1133">Transmembrane helix</keyword>
<keyword evidence="12 24" id="KW-0863">Zinc-finger</keyword>
<evidence type="ECO:0000313" key="29">
    <source>
        <dbReference type="Proteomes" id="UP000499080"/>
    </source>
</evidence>
<dbReference type="CDD" id="cd20352">
    <property type="entry name" value="Rcat_RBR_RNF144"/>
    <property type="match status" value="1"/>
</dbReference>
<dbReference type="CDD" id="cd16632">
    <property type="entry name" value="mRING-HC-C4C4_RBR_RNF144"/>
    <property type="match status" value="1"/>
</dbReference>
<keyword evidence="8 25" id="KW-0812">Transmembrane</keyword>
<dbReference type="PROSITE" id="PS00518">
    <property type="entry name" value="ZF_RING_1"/>
    <property type="match status" value="1"/>
</dbReference>
<evidence type="ECO:0000256" key="11">
    <source>
        <dbReference type="ARBA" id="ARBA00022737"/>
    </source>
</evidence>
<keyword evidence="14" id="KW-0862">Zinc</keyword>
<evidence type="ECO:0000256" key="15">
    <source>
        <dbReference type="ARBA" id="ARBA00022843"/>
    </source>
</evidence>
<dbReference type="Pfam" id="PF22191">
    <property type="entry name" value="IBR_1"/>
    <property type="match status" value="1"/>
</dbReference>
<evidence type="ECO:0000259" key="27">
    <source>
        <dbReference type="PROSITE" id="PS51873"/>
    </source>
</evidence>
<keyword evidence="13" id="KW-0833">Ubl conjugation pathway</keyword>
<feature type="transmembrane region" description="Helical" evidence="25">
    <location>
        <begin position="569"/>
        <end position="591"/>
    </location>
</feature>
<keyword evidence="15" id="KW-0832">Ubl conjugation</keyword>
<dbReference type="EMBL" id="BGPR01000539">
    <property type="protein sequence ID" value="GBM25503.1"/>
    <property type="molecule type" value="Genomic_DNA"/>
</dbReference>
<dbReference type="GO" id="GO:0031966">
    <property type="term" value="C:mitochondrial membrane"/>
    <property type="evidence" value="ECO:0007669"/>
    <property type="project" value="UniProtKB-SubCell"/>
</dbReference>
<evidence type="ECO:0000256" key="3">
    <source>
        <dbReference type="ARBA" id="ARBA00004496"/>
    </source>
</evidence>
<accession>A0A4Y2E8L1</accession>
<dbReference type="Pfam" id="PF01485">
    <property type="entry name" value="IBR"/>
    <property type="match status" value="1"/>
</dbReference>
<dbReference type="InterPro" id="IPR017907">
    <property type="entry name" value="Znf_RING_CS"/>
</dbReference>
<dbReference type="InterPro" id="IPR031127">
    <property type="entry name" value="E3_UB_ligase_RBR"/>
</dbReference>
<dbReference type="Gene3D" id="1.20.120.1750">
    <property type="match status" value="1"/>
</dbReference>
<evidence type="ECO:0000256" key="5">
    <source>
        <dbReference type="ARBA" id="ARBA00012251"/>
    </source>
</evidence>
<dbReference type="SMART" id="SM00647">
    <property type="entry name" value="IBR"/>
    <property type="match status" value="2"/>
</dbReference>
<evidence type="ECO:0000256" key="20">
    <source>
        <dbReference type="ARBA" id="ARBA00060040"/>
    </source>
</evidence>
<dbReference type="SUPFAM" id="SSF57850">
    <property type="entry name" value="RING/U-box"/>
    <property type="match status" value="3"/>
</dbReference>
<evidence type="ECO:0000256" key="23">
    <source>
        <dbReference type="ARBA" id="ARBA00078867"/>
    </source>
</evidence>
<keyword evidence="6" id="KW-0963">Cytoplasm</keyword>
<comment type="function">
    <text evidence="20">E3 ubiquitin-protein ligase which accepts ubiquitin from E2 ubiquitin-conjugating enzymes UBE2L3 and UBE2L6 in the form of a thioester and then directly transfers the ubiquitin to targeted substrates such as LCMT2, thereby promoting their degradation. Induces apoptosis via a p53/TP53-dependent but caspase-independent mechanism. Plays a crucial role in maintaining the genomic stability by controlling the degradation of multiple proteins involved in mitotic progression and DNA damage. Regulates epithelial homeostasis by mediating degradation of CDKN1A and isoform 2 of TP63. Plays a regulatory role in innate immunity by negatively regulating IRF3 activation and IFN-beta production. Mechanistically, inhibits TBK1 phosphorylation and 'Lys-63'-linked polyubiquitination independently of its E3 ligase activity. Alternatively, promotes 'Lys-27' and 'Lys-33'-linked ubiquitination of IFIH1/MDA5, promoting selective autophagic degradation of IFIH1/MDA5 to inhibit antiviral response.</text>
</comment>
<feature type="domain" description="RING-type" evidence="26">
    <location>
        <begin position="343"/>
        <end position="388"/>
    </location>
</feature>
<dbReference type="InterPro" id="IPR044066">
    <property type="entry name" value="TRIAD_supradom"/>
</dbReference>
<dbReference type="GO" id="GO:0061630">
    <property type="term" value="F:ubiquitin protein ligase activity"/>
    <property type="evidence" value="ECO:0007669"/>
    <property type="project" value="UniProtKB-EC"/>
</dbReference>
<evidence type="ECO:0000256" key="12">
    <source>
        <dbReference type="ARBA" id="ARBA00022771"/>
    </source>
</evidence>
<keyword evidence="10" id="KW-0479">Metal-binding</keyword>
<dbReference type="EC" id="2.3.2.31" evidence="5"/>
<name>A0A4Y2E8L1_ARAVE</name>
<evidence type="ECO:0000256" key="6">
    <source>
        <dbReference type="ARBA" id="ARBA00022490"/>
    </source>
</evidence>
<evidence type="ECO:0000256" key="22">
    <source>
        <dbReference type="ARBA" id="ARBA00069720"/>
    </source>
</evidence>
<dbReference type="OrthoDB" id="10009520at2759"/>
<evidence type="ECO:0000256" key="10">
    <source>
        <dbReference type="ARBA" id="ARBA00022723"/>
    </source>
</evidence>
<dbReference type="CDD" id="cd20349">
    <property type="entry name" value="BRcat_RBR_RNF144"/>
    <property type="match status" value="1"/>
</dbReference>
<comment type="similarity">
    <text evidence="19">Belongs to the RBR family. RNF144 subfamily.</text>
</comment>
<evidence type="ECO:0000256" key="1">
    <source>
        <dbReference type="ARBA" id="ARBA00001798"/>
    </source>
</evidence>
<keyword evidence="7" id="KW-0808">Transferase</keyword>
<keyword evidence="9" id="KW-0053">Apoptosis</keyword>
<dbReference type="GO" id="GO:0016567">
    <property type="term" value="P:protein ubiquitination"/>
    <property type="evidence" value="ECO:0007669"/>
    <property type="project" value="InterPro"/>
</dbReference>
<dbReference type="InterPro" id="IPR002867">
    <property type="entry name" value="IBR_dom"/>
</dbReference>
<dbReference type="InterPro" id="IPR001841">
    <property type="entry name" value="Znf_RING"/>
</dbReference>
<sequence length="611" mass="68967">MRQDWRHLKTAKSVAAVALIPVLKQEIEKEAALKAQRIAAKGKKKCVIKNRNQEETNEPTAKRALLSNTSNEELKVPSGSGDFEQLKKNTTLKQAKILLANIHDTIKEQVYFAVYYDNDPFYIRKVTKVIDEQNVKMKFLEKGAVKHIFLQGLSLLAFSMAPPNDKSISRNKYNVEIKEGKQKLFSFRWLLRKSKSSKFPKETQSEKCNNVPASKSCDTGLTAMETVERCPTFLLWKLLPPGRSLGNKPTGCCATRNKLPFRSSFSCNDVHGLVSSANLLPTGSHDLLAENKSTKSVFKHPSQSFFKLNKSKDGLSHFDDYPKSPCVFNSCDLLSYTSQSTLCKLCLIMVPSEKMYTLQDCGCMFCVTCLHQYLTFNIKEGNVPVTCPDAECNSSGKILVSEIKEIAGEDALFMFERYKLNLDVDLDPTRVWCPSPGCETICSFEPLSDPDIGVSVHCQSCRLKFCSTCKLKWHGSSSCDEAKKALSDEIEMSTSDDESWIKRCPNCRIPIEKDEGCAQMMCYRCKHVFCWHCLTSLDDDFLLRHYDKGPCRNKLGHSRASMIWHRTQVVGIFAGFSFLLLIASPFLLLAAPCLLCCRCKNRLFYEEATPL</sequence>
<evidence type="ECO:0000256" key="8">
    <source>
        <dbReference type="ARBA" id="ARBA00022692"/>
    </source>
</evidence>
<comment type="caution">
    <text evidence="28">The sequence shown here is derived from an EMBL/GenBank/DDBJ whole genome shotgun (WGS) entry which is preliminary data.</text>
</comment>
<evidence type="ECO:0000256" key="9">
    <source>
        <dbReference type="ARBA" id="ARBA00022703"/>
    </source>
</evidence>
<evidence type="ECO:0000259" key="26">
    <source>
        <dbReference type="PROSITE" id="PS50089"/>
    </source>
</evidence>
<keyword evidence="29" id="KW-1185">Reference proteome</keyword>
<evidence type="ECO:0000256" key="18">
    <source>
        <dbReference type="ARBA" id="ARBA00023136"/>
    </source>
</evidence>
<dbReference type="PROSITE" id="PS51873">
    <property type="entry name" value="TRIAD"/>
    <property type="match status" value="1"/>
</dbReference>
<dbReference type="GO" id="GO:0006915">
    <property type="term" value="P:apoptotic process"/>
    <property type="evidence" value="ECO:0007669"/>
    <property type="project" value="UniProtKB-KW"/>
</dbReference>
<proteinExistence type="inferred from homology"/>
<comment type="catalytic activity">
    <reaction evidence="1">
        <text>[E2 ubiquitin-conjugating enzyme]-S-ubiquitinyl-L-cysteine + [acceptor protein]-L-lysine = [E2 ubiquitin-conjugating enzyme]-L-cysteine + [acceptor protein]-N(6)-ubiquitinyl-L-lysine.</text>
        <dbReference type="EC" id="2.3.2.31"/>
    </reaction>
</comment>
<dbReference type="AlphaFoldDB" id="A0A4Y2E8L1"/>
<evidence type="ECO:0000256" key="7">
    <source>
        <dbReference type="ARBA" id="ARBA00022679"/>
    </source>
</evidence>
<feature type="domain" description="RING-type" evidence="27">
    <location>
        <begin position="339"/>
        <end position="555"/>
    </location>
</feature>
<keyword evidence="17" id="KW-0496">Mitochondrion</keyword>
<evidence type="ECO:0000256" key="19">
    <source>
        <dbReference type="ARBA" id="ARBA00038342"/>
    </source>
</evidence>
<comment type="subunit">
    <text evidence="21">Interacts with UBE2L3, UBE2L6 and LCMT2, as well as with BAX. Interacts with TBK1; this interaction inhibits TBK1 phosphorylation and 'Lys-63'-linked polyubiquitination.</text>
</comment>
<dbReference type="PROSITE" id="PS50089">
    <property type="entry name" value="ZF_RING_2"/>
    <property type="match status" value="1"/>
</dbReference>
<evidence type="ECO:0000256" key="25">
    <source>
        <dbReference type="SAM" id="Phobius"/>
    </source>
</evidence>